<dbReference type="AlphaFoldDB" id="A0A917E2S9"/>
<protein>
    <recommendedName>
        <fullName evidence="6">Phosphatidylglycerol lysyltransferase C-terminal domain-containing protein</fullName>
    </recommendedName>
</protein>
<evidence type="ECO:0000256" key="5">
    <source>
        <dbReference type="ARBA" id="ARBA00023136"/>
    </source>
</evidence>
<dbReference type="PANTHER" id="PTHR34697">
    <property type="entry name" value="PHOSPHATIDYLGLYCEROL LYSYLTRANSFERASE"/>
    <property type="match status" value="1"/>
</dbReference>
<dbReference type="GO" id="GO:0055091">
    <property type="term" value="P:phospholipid homeostasis"/>
    <property type="evidence" value="ECO:0007669"/>
    <property type="project" value="TreeGrafter"/>
</dbReference>
<dbReference type="RefSeq" id="WP_188907451.1">
    <property type="nucleotide sequence ID" value="NZ_BMIQ01000002.1"/>
</dbReference>
<evidence type="ECO:0000256" key="1">
    <source>
        <dbReference type="ARBA" id="ARBA00004651"/>
    </source>
</evidence>
<name>A0A917E2S9_9HYPH</name>
<organism evidence="7 8">
    <name type="scientific">Aureimonas endophytica</name>
    <dbReference type="NCBI Taxonomy" id="2027858"/>
    <lineage>
        <taxon>Bacteria</taxon>
        <taxon>Pseudomonadati</taxon>
        <taxon>Pseudomonadota</taxon>
        <taxon>Alphaproteobacteria</taxon>
        <taxon>Hyphomicrobiales</taxon>
        <taxon>Aurantimonadaceae</taxon>
        <taxon>Aureimonas</taxon>
    </lineage>
</organism>
<reference evidence="7" key="1">
    <citation type="journal article" date="2014" name="Int. J. Syst. Evol. Microbiol.">
        <title>Complete genome sequence of Corynebacterium casei LMG S-19264T (=DSM 44701T), isolated from a smear-ripened cheese.</title>
        <authorList>
            <consortium name="US DOE Joint Genome Institute (JGI-PGF)"/>
            <person name="Walter F."/>
            <person name="Albersmeier A."/>
            <person name="Kalinowski J."/>
            <person name="Ruckert C."/>
        </authorList>
    </citation>
    <scope>NUCLEOTIDE SEQUENCE</scope>
    <source>
        <strain evidence="7">CGMCC 1.15367</strain>
    </source>
</reference>
<dbReference type="GO" id="GO:0016755">
    <property type="term" value="F:aminoacyltransferase activity"/>
    <property type="evidence" value="ECO:0007669"/>
    <property type="project" value="TreeGrafter"/>
</dbReference>
<evidence type="ECO:0000313" key="7">
    <source>
        <dbReference type="EMBL" id="GGD95701.1"/>
    </source>
</evidence>
<keyword evidence="4" id="KW-1133">Transmembrane helix</keyword>
<comment type="caution">
    <text evidence="7">The sequence shown here is derived from an EMBL/GenBank/DDBJ whole genome shotgun (WGS) entry which is preliminary data.</text>
</comment>
<dbReference type="InterPro" id="IPR016181">
    <property type="entry name" value="Acyl_CoA_acyltransferase"/>
</dbReference>
<dbReference type="GO" id="GO:0005886">
    <property type="term" value="C:plasma membrane"/>
    <property type="evidence" value="ECO:0007669"/>
    <property type="project" value="UniProtKB-SubCell"/>
</dbReference>
<keyword evidence="8" id="KW-1185">Reference proteome</keyword>
<evidence type="ECO:0000313" key="8">
    <source>
        <dbReference type="Proteomes" id="UP000644699"/>
    </source>
</evidence>
<sequence>MQRFAAAEVGEEDRLRGDVLPQARPAAPRKGAFLTLIKPRSQPKAPPAAAEPAEAAAMAAALRIVDAQGFGEANLVRMGDKSILLSEDGEAFVMYARRGRSLVALGDPVGAPAAWPGLLRRFAALAEESGCRPVFYQVSPALLGPCFETGLRTLKLGEQAVVDLTRFDLKGGKWLSLRRSINRAERDGLEFSLVEAADVPALLPELATVSNTWLAHMRAREKSFSLGSFIPAYLATQPVAVIRLEGRLVAFASLLVTAKRQSAFVDLMRFVPGVHRGMMDFLFVKTMERLKAEGYEALNLGMAPLAGLGAKDVAPVWDQLGRTIFECGEPFYNFRGLLAFKSKFEPQWQSRYLAVPLHANPYLAIMDVAILIGGGLRGIIGK</sequence>
<comment type="subcellular location">
    <subcellularLocation>
        <location evidence="1">Cell membrane</location>
        <topology evidence="1">Multi-pass membrane protein</topology>
    </subcellularLocation>
</comment>
<evidence type="ECO:0000256" key="3">
    <source>
        <dbReference type="ARBA" id="ARBA00022692"/>
    </source>
</evidence>
<keyword evidence="5" id="KW-0472">Membrane</keyword>
<dbReference type="EMBL" id="BMIQ01000002">
    <property type="protein sequence ID" value="GGD95701.1"/>
    <property type="molecule type" value="Genomic_DNA"/>
</dbReference>
<evidence type="ECO:0000259" key="6">
    <source>
        <dbReference type="Pfam" id="PF09924"/>
    </source>
</evidence>
<keyword evidence="2" id="KW-1003">Cell membrane</keyword>
<dbReference type="Proteomes" id="UP000644699">
    <property type="component" value="Unassembled WGS sequence"/>
</dbReference>
<reference evidence="7" key="2">
    <citation type="submission" date="2020-09" db="EMBL/GenBank/DDBJ databases">
        <authorList>
            <person name="Sun Q."/>
            <person name="Zhou Y."/>
        </authorList>
    </citation>
    <scope>NUCLEOTIDE SEQUENCE</scope>
    <source>
        <strain evidence="7">CGMCC 1.15367</strain>
    </source>
</reference>
<accession>A0A917E2S9</accession>
<dbReference type="InterPro" id="IPR024320">
    <property type="entry name" value="LPG_synthase_C"/>
</dbReference>
<feature type="domain" description="Phosphatidylglycerol lysyltransferase C-terminal" evidence="6">
    <location>
        <begin position="70"/>
        <end position="354"/>
    </location>
</feature>
<gene>
    <name evidence="7" type="ORF">GCM10011390_13080</name>
</gene>
<evidence type="ECO:0000256" key="4">
    <source>
        <dbReference type="ARBA" id="ARBA00022989"/>
    </source>
</evidence>
<evidence type="ECO:0000256" key="2">
    <source>
        <dbReference type="ARBA" id="ARBA00022475"/>
    </source>
</evidence>
<proteinExistence type="predicted"/>
<dbReference type="InterPro" id="IPR051211">
    <property type="entry name" value="PG_lysyltransferase"/>
</dbReference>
<dbReference type="Pfam" id="PF09924">
    <property type="entry name" value="LPG_synthase_C"/>
    <property type="match status" value="1"/>
</dbReference>
<dbReference type="SUPFAM" id="SSF55729">
    <property type="entry name" value="Acyl-CoA N-acyltransferases (Nat)"/>
    <property type="match status" value="1"/>
</dbReference>
<dbReference type="PANTHER" id="PTHR34697:SF2">
    <property type="entry name" value="PHOSPHATIDYLGLYCEROL LYSYLTRANSFERASE"/>
    <property type="match status" value="1"/>
</dbReference>
<keyword evidence="3" id="KW-0812">Transmembrane</keyword>